<dbReference type="GO" id="GO:0003677">
    <property type="term" value="F:DNA binding"/>
    <property type="evidence" value="ECO:0007669"/>
    <property type="project" value="UniProtKB-KW"/>
</dbReference>
<dbReference type="InterPro" id="IPR001789">
    <property type="entry name" value="Sig_transdc_resp-reg_receiver"/>
</dbReference>
<evidence type="ECO:0000256" key="4">
    <source>
        <dbReference type="ARBA" id="ARBA00023125"/>
    </source>
</evidence>
<keyword evidence="4" id="KW-0238">DNA-binding</keyword>
<feature type="modified residue" description="4-aspartylphosphate" evidence="6">
    <location>
        <position position="66"/>
    </location>
</feature>
<dbReference type="Gene3D" id="3.40.50.2300">
    <property type="match status" value="1"/>
</dbReference>
<dbReference type="Pfam" id="PF00072">
    <property type="entry name" value="Response_reg"/>
    <property type="match status" value="1"/>
</dbReference>
<organism evidence="8 9">
    <name type="scientific">Dactylosporangium siamense</name>
    <dbReference type="NCBI Taxonomy" id="685454"/>
    <lineage>
        <taxon>Bacteria</taxon>
        <taxon>Bacillati</taxon>
        <taxon>Actinomycetota</taxon>
        <taxon>Actinomycetes</taxon>
        <taxon>Micromonosporales</taxon>
        <taxon>Micromonosporaceae</taxon>
        <taxon>Dactylosporangium</taxon>
    </lineage>
</organism>
<dbReference type="PROSITE" id="PS50110">
    <property type="entry name" value="RESPONSE_REGULATORY"/>
    <property type="match status" value="1"/>
</dbReference>
<gene>
    <name evidence="8" type="ORF">Dsi01nite_104120</name>
</gene>
<evidence type="ECO:0000256" key="3">
    <source>
        <dbReference type="ARBA" id="ARBA00023015"/>
    </source>
</evidence>
<keyword evidence="1 6" id="KW-0597">Phosphoprotein</keyword>
<dbReference type="InterPro" id="IPR011006">
    <property type="entry name" value="CheY-like_superfamily"/>
</dbReference>
<keyword evidence="3" id="KW-0805">Transcription regulation</keyword>
<feature type="domain" description="Response regulatory" evidence="7">
    <location>
        <begin position="17"/>
        <end position="133"/>
    </location>
</feature>
<evidence type="ECO:0000256" key="5">
    <source>
        <dbReference type="ARBA" id="ARBA00023163"/>
    </source>
</evidence>
<sequence length="154" mass="16326">MSIAVAGSIASEAQTARILVVDDDPDLRGMVAYKLVKAGFEVIETDNGLAAVDAAVACLPNLVILDIMMPGQDGLSACEQLRSDPETAQIPVMLLSALSQPDVVRSGVMAGAVHHMVKPFSPDALLRSVQSLLRVHPTPVDPNTGHDLGRSYQW</sequence>
<evidence type="ECO:0000259" key="7">
    <source>
        <dbReference type="PROSITE" id="PS50110"/>
    </source>
</evidence>
<dbReference type="Proteomes" id="UP000660611">
    <property type="component" value="Unassembled WGS sequence"/>
</dbReference>
<proteinExistence type="predicted"/>
<dbReference type="AlphaFoldDB" id="A0A919PZZ8"/>
<evidence type="ECO:0000256" key="6">
    <source>
        <dbReference type="PROSITE-ProRule" id="PRU00169"/>
    </source>
</evidence>
<evidence type="ECO:0000313" key="8">
    <source>
        <dbReference type="EMBL" id="GIG52371.1"/>
    </source>
</evidence>
<dbReference type="PANTHER" id="PTHR44591:SF23">
    <property type="entry name" value="CHEY SUBFAMILY"/>
    <property type="match status" value="1"/>
</dbReference>
<evidence type="ECO:0000256" key="1">
    <source>
        <dbReference type="ARBA" id="ARBA00022553"/>
    </source>
</evidence>
<dbReference type="EMBL" id="BONQ01000178">
    <property type="protein sequence ID" value="GIG52371.1"/>
    <property type="molecule type" value="Genomic_DNA"/>
</dbReference>
<keyword evidence="5" id="KW-0804">Transcription</keyword>
<name>A0A919PZZ8_9ACTN</name>
<protein>
    <recommendedName>
        <fullName evidence="7">Response regulatory domain-containing protein</fullName>
    </recommendedName>
</protein>
<evidence type="ECO:0000313" key="9">
    <source>
        <dbReference type="Proteomes" id="UP000660611"/>
    </source>
</evidence>
<dbReference type="FunFam" id="3.40.50.2300:FF:000001">
    <property type="entry name" value="DNA-binding response regulator PhoB"/>
    <property type="match status" value="1"/>
</dbReference>
<comment type="caution">
    <text evidence="8">The sequence shown here is derived from an EMBL/GenBank/DDBJ whole genome shotgun (WGS) entry which is preliminary data.</text>
</comment>
<evidence type="ECO:0000256" key="2">
    <source>
        <dbReference type="ARBA" id="ARBA00023012"/>
    </source>
</evidence>
<dbReference type="SMART" id="SM00448">
    <property type="entry name" value="REC"/>
    <property type="match status" value="1"/>
</dbReference>
<accession>A0A919PZZ8</accession>
<dbReference type="PANTHER" id="PTHR44591">
    <property type="entry name" value="STRESS RESPONSE REGULATOR PROTEIN 1"/>
    <property type="match status" value="1"/>
</dbReference>
<dbReference type="SUPFAM" id="SSF52172">
    <property type="entry name" value="CheY-like"/>
    <property type="match status" value="1"/>
</dbReference>
<dbReference type="InterPro" id="IPR050595">
    <property type="entry name" value="Bact_response_regulator"/>
</dbReference>
<dbReference type="RefSeq" id="WP_203853960.1">
    <property type="nucleotide sequence ID" value="NZ_BAAAVW010000026.1"/>
</dbReference>
<keyword evidence="9" id="KW-1185">Reference proteome</keyword>
<dbReference type="GO" id="GO:0000160">
    <property type="term" value="P:phosphorelay signal transduction system"/>
    <property type="evidence" value="ECO:0007669"/>
    <property type="project" value="UniProtKB-KW"/>
</dbReference>
<reference evidence="8" key="1">
    <citation type="submission" date="2021-01" db="EMBL/GenBank/DDBJ databases">
        <title>Whole genome shotgun sequence of Dactylosporangium siamense NBRC 106093.</title>
        <authorList>
            <person name="Komaki H."/>
            <person name="Tamura T."/>
        </authorList>
    </citation>
    <scope>NUCLEOTIDE SEQUENCE</scope>
    <source>
        <strain evidence="8">NBRC 106093</strain>
    </source>
</reference>
<keyword evidence="2" id="KW-0902">Two-component regulatory system</keyword>